<dbReference type="PANTHER" id="PTHR47938">
    <property type="entry name" value="RESPIRATORY COMPLEX I CHAPERONE (CIA84), PUTATIVE (AFU_ORTHOLOGUE AFUA_2G06020)-RELATED"/>
    <property type="match status" value="1"/>
</dbReference>
<organism evidence="5 6">
    <name type="scientific">Thermothielavioides terrestris (strain ATCC 38088 / NRRL 8126)</name>
    <name type="common">Thielavia terrestris</name>
    <dbReference type="NCBI Taxonomy" id="578455"/>
    <lineage>
        <taxon>Eukaryota</taxon>
        <taxon>Fungi</taxon>
        <taxon>Dikarya</taxon>
        <taxon>Ascomycota</taxon>
        <taxon>Pezizomycotina</taxon>
        <taxon>Sordariomycetes</taxon>
        <taxon>Sordariomycetidae</taxon>
        <taxon>Sordariales</taxon>
        <taxon>Chaetomiaceae</taxon>
        <taxon>Thermothielavioides</taxon>
        <taxon>Thermothielavioides terrestris</taxon>
    </lineage>
</organism>
<dbReference type="Proteomes" id="UP000008181">
    <property type="component" value="Chromosome 2"/>
</dbReference>
<feature type="region of interest" description="Disordered" evidence="3">
    <location>
        <begin position="75"/>
        <end position="194"/>
    </location>
</feature>
<evidence type="ECO:0000313" key="6">
    <source>
        <dbReference type="Proteomes" id="UP000008181"/>
    </source>
</evidence>
<dbReference type="InterPro" id="IPR057027">
    <property type="entry name" value="TPR_mt"/>
</dbReference>
<dbReference type="InterPro" id="IPR011990">
    <property type="entry name" value="TPR-like_helical_dom_sf"/>
</dbReference>
<feature type="repeat" description="PPR" evidence="2">
    <location>
        <begin position="463"/>
        <end position="497"/>
    </location>
</feature>
<feature type="compositionally biased region" description="Basic residues" evidence="3">
    <location>
        <begin position="39"/>
        <end position="49"/>
    </location>
</feature>
<dbReference type="GO" id="GO:0140053">
    <property type="term" value="P:mitochondrial gene expression"/>
    <property type="evidence" value="ECO:0007669"/>
    <property type="project" value="TreeGrafter"/>
</dbReference>
<keyword evidence="6" id="KW-1185">Reference proteome</keyword>
<protein>
    <recommendedName>
        <fullName evidence="4">Pentatricopeptide repeat-containing protein-mitochondrial domain-containing protein</fullName>
    </recommendedName>
</protein>
<gene>
    <name evidence="5" type="ORF">THITE_2115406</name>
</gene>
<evidence type="ECO:0000256" key="3">
    <source>
        <dbReference type="SAM" id="MobiDB-lite"/>
    </source>
</evidence>
<dbReference type="Pfam" id="PF23276">
    <property type="entry name" value="TPR_24"/>
    <property type="match status" value="1"/>
</dbReference>
<dbReference type="GeneID" id="11520823"/>
<dbReference type="PANTHER" id="PTHR47938:SF35">
    <property type="entry name" value="PENTATRICOPEPTIDE REPEAT-CONTAINING PROTEIN 4, MITOCHONDRIAL-RELATED"/>
    <property type="match status" value="1"/>
</dbReference>
<name>G2R4E0_THETT</name>
<feature type="domain" description="Pentatricopeptide repeat-containing protein-mitochondrial" evidence="4">
    <location>
        <begin position="429"/>
        <end position="559"/>
    </location>
</feature>
<reference evidence="5 6" key="1">
    <citation type="journal article" date="2011" name="Nat. Biotechnol.">
        <title>Comparative genomic analysis of the thermophilic biomass-degrading fungi Myceliophthora thermophila and Thielavia terrestris.</title>
        <authorList>
            <person name="Berka R.M."/>
            <person name="Grigoriev I.V."/>
            <person name="Otillar R."/>
            <person name="Salamov A."/>
            <person name="Grimwood J."/>
            <person name="Reid I."/>
            <person name="Ishmael N."/>
            <person name="John T."/>
            <person name="Darmond C."/>
            <person name="Moisan M.-C."/>
            <person name="Henrissat B."/>
            <person name="Coutinho P.M."/>
            <person name="Lombard V."/>
            <person name="Natvig D.O."/>
            <person name="Lindquist E."/>
            <person name="Schmutz J."/>
            <person name="Lucas S."/>
            <person name="Harris P."/>
            <person name="Powlowski J."/>
            <person name="Bellemare A."/>
            <person name="Taylor D."/>
            <person name="Butler G."/>
            <person name="de Vries R.P."/>
            <person name="Allijn I.E."/>
            <person name="van den Brink J."/>
            <person name="Ushinsky S."/>
            <person name="Storms R."/>
            <person name="Powell A.J."/>
            <person name="Paulsen I.T."/>
            <person name="Elbourne L.D.H."/>
            <person name="Baker S.E."/>
            <person name="Magnuson J."/>
            <person name="LaBoissiere S."/>
            <person name="Clutterbuck A.J."/>
            <person name="Martinez D."/>
            <person name="Wogulis M."/>
            <person name="de Leon A.L."/>
            <person name="Rey M.W."/>
            <person name="Tsang A."/>
        </authorList>
    </citation>
    <scope>NUCLEOTIDE SEQUENCE [LARGE SCALE GENOMIC DNA]</scope>
    <source>
        <strain evidence="6">ATCC 38088 / NRRL 8126</strain>
    </source>
</reference>
<evidence type="ECO:0000313" key="5">
    <source>
        <dbReference type="EMBL" id="AEO66884.1"/>
    </source>
</evidence>
<keyword evidence="1" id="KW-0677">Repeat</keyword>
<dbReference type="RefSeq" id="XP_003653220.1">
    <property type="nucleotide sequence ID" value="XM_003653172.1"/>
</dbReference>
<feature type="region of interest" description="Disordered" evidence="3">
    <location>
        <begin position="30"/>
        <end position="63"/>
    </location>
</feature>
<evidence type="ECO:0000259" key="4">
    <source>
        <dbReference type="Pfam" id="PF23276"/>
    </source>
</evidence>
<dbReference type="STRING" id="578455.G2R4E0"/>
<dbReference type="PROSITE" id="PS51375">
    <property type="entry name" value="PPR"/>
    <property type="match status" value="1"/>
</dbReference>
<dbReference type="HOGENOM" id="CLU_008514_0_0_1"/>
<accession>G2R4E0</accession>
<feature type="compositionally biased region" description="Low complexity" evidence="3">
    <location>
        <begin position="96"/>
        <end position="107"/>
    </location>
</feature>
<dbReference type="eggNOG" id="KOG4197">
    <property type="taxonomic scope" value="Eukaryota"/>
</dbReference>
<feature type="compositionally biased region" description="Polar residues" evidence="3">
    <location>
        <begin position="51"/>
        <end position="63"/>
    </location>
</feature>
<proteinExistence type="predicted"/>
<dbReference type="GO" id="GO:0003729">
    <property type="term" value="F:mRNA binding"/>
    <property type="evidence" value="ECO:0007669"/>
    <property type="project" value="TreeGrafter"/>
</dbReference>
<evidence type="ECO:0000256" key="1">
    <source>
        <dbReference type="ARBA" id="ARBA00022737"/>
    </source>
</evidence>
<dbReference type="InterPro" id="IPR002885">
    <property type="entry name" value="PPR_rpt"/>
</dbReference>
<feature type="compositionally biased region" description="Pro residues" evidence="3">
    <location>
        <begin position="141"/>
        <end position="150"/>
    </location>
</feature>
<evidence type="ECO:0000256" key="2">
    <source>
        <dbReference type="PROSITE-ProRule" id="PRU00708"/>
    </source>
</evidence>
<dbReference type="AlphaFoldDB" id="G2R4E0"/>
<dbReference type="OrthoDB" id="747253at2759"/>
<dbReference type="GO" id="GO:0005739">
    <property type="term" value="C:mitochondrion"/>
    <property type="evidence" value="ECO:0007669"/>
    <property type="project" value="TreeGrafter"/>
</dbReference>
<dbReference type="KEGG" id="ttt:THITE_2115406"/>
<dbReference type="EMBL" id="CP003010">
    <property type="protein sequence ID" value="AEO66884.1"/>
    <property type="molecule type" value="Genomic_DNA"/>
</dbReference>
<dbReference type="Gene3D" id="1.25.40.10">
    <property type="entry name" value="Tetratricopeptide repeat domain"/>
    <property type="match status" value="3"/>
</dbReference>
<sequence>MRAYVDALLRALCPSVDATLLSAASRVRVPRGQDGVGSPRRHCARRVRPVHTSTSTRGQPPQPTQIEQFVALEGLQPGNPGAARSRDADAVVSRDPSAAWASQQQQPPRAPAGDTQPRPNPHRLIEAKRRKLKAGTVPREVPLPPLPPGLGFPGEASKSGIEPGLGLDSETRETPGPEPEPNVAALKPSDRTPLTAPELCELSDVPASRLDSTPTPVIYQALHLLPSRQGQGGRIRHLVRYLVEQRGEPPSVSLYEALVVANFDTATGSASELRDMLLEMKKAGVQPSRSFYHRALQLLAIHPDYLSRNTILRDLKDRGMELNDSGKCSVALGLLRDGQNEMALDYWDELCRDKTDIPDWVFEIFVYVLTARGFVDEALQVFRQRLDKVPVPLRTWFYLLEECSRSLHYEGTTFIWEKMVQPGTLHPADGICLNVLNTASRHGDPALATAVIQLLSDRGVKLGLHHYEPLLESYVHVGDLENAFRVLCIMAGAGVQPDQSSTRSIYAMLKGSPERVKGAVSILEKLHKEHELPAVALNVLLEVLAETGDMARTLDTYRQVCDLCRSGPNQQTFDILLGQDCRSADAVFLISEMDRFSIRPSAPILDSLIYSFALDGNLDVAMLYLTEMNRLAGSSSWLSRRTFLTVLLRCYKENDPRLPMLLEEAKRRWADIEEEFASRVTEIRRRE</sequence>